<evidence type="ECO:0000256" key="5">
    <source>
        <dbReference type="ARBA" id="ARBA00023125"/>
    </source>
</evidence>
<dbReference type="InterPro" id="IPR036271">
    <property type="entry name" value="Tet_transcr_reg_TetR-rel_C_sf"/>
</dbReference>
<accession>H6L2I9</accession>
<dbReference type="eggNOG" id="COG1309">
    <property type="taxonomic scope" value="Bacteria"/>
</dbReference>
<dbReference type="EMBL" id="CP002831">
    <property type="protein sequence ID" value="AFC23647.1"/>
    <property type="molecule type" value="Genomic_DNA"/>
</dbReference>
<comment type="function">
    <text evidence="1">Represses transcription of the icaADBC operon necessary for biofilm production.</text>
</comment>
<evidence type="ECO:0000313" key="10">
    <source>
        <dbReference type="EMBL" id="AFC23647.1"/>
    </source>
</evidence>
<dbReference type="InterPro" id="IPR001647">
    <property type="entry name" value="HTH_TetR"/>
</dbReference>
<proteinExistence type="predicted"/>
<evidence type="ECO:0000259" key="9">
    <source>
        <dbReference type="PROSITE" id="PS50977"/>
    </source>
</evidence>
<dbReference type="STRING" id="984262.SGRA_0911"/>
<dbReference type="SUPFAM" id="SSF48498">
    <property type="entry name" value="Tetracyclin repressor-like, C-terminal domain"/>
    <property type="match status" value="1"/>
</dbReference>
<protein>
    <recommendedName>
        <fullName evidence="3">Biofilm operon icaADBC HTH-type negative transcriptional regulator IcaR</fullName>
    </recommendedName>
    <alternativeName>
        <fullName evidence="7">Intercellular adhesion protein R</fullName>
    </alternativeName>
</protein>
<evidence type="ECO:0000256" key="7">
    <source>
        <dbReference type="ARBA" id="ARBA00030200"/>
    </source>
</evidence>
<dbReference type="KEGG" id="sgn:SGRA_0911"/>
<reference evidence="10 11" key="1">
    <citation type="journal article" date="2012" name="Stand. Genomic Sci.">
        <title>Complete genome sequencing and analysis of Saprospira grandis str. Lewin, a predatory marine bacterium.</title>
        <authorList>
            <person name="Saw J.H."/>
            <person name="Yuryev A."/>
            <person name="Kanbe M."/>
            <person name="Hou S."/>
            <person name="Young A.G."/>
            <person name="Aizawa S."/>
            <person name="Alam M."/>
        </authorList>
    </citation>
    <scope>NUCLEOTIDE SEQUENCE [LARGE SCALE GENOMIC DNA]</scope>
    <source>
        <strain evidence="10 11">Lewin</strain>
    </source>
</reference>
<feature type="domain" description="HTH tetR-type" evidence="9">
    <location>
        <begin position="21"/>
        <end position="81"/>
    </location>
</feature>
<organism evidence="10 11">
    <name type="scientific">Saprospira grandis (strain Lewin)</name>
    <dbReference type="NCBI Taxonomy" id="984262"/>
    <lineage>
        <taxon>Bacteria</taxon>
        <taxon>Pseudomonadati</taxon>
        <taxon>Bacteroidota</taxon>
        <taxon>Saprospiria</taxon>
        <taxon>Saprospirales</taxon>
        <taxon>Saprospiraceae</taxon>
        <taxon>Saprospira</taxon>
    </lineage>
</organism>
<dbReference type="Pfam" id="PF00440">
    <property type="entry name" value="TetR_N"/>
    <property type="match status" value="1"/>
</dbReference>
<dbReference type="PROSITE" id="PS50977">
    <property type="entry name" value="HTH_TETR_2"/>
    <property type="match status" value="1"/>
</dbReference>
<dbReference type="Pfam" id="PF18665">
    <property type="entry name" value="TetR_C_37"/>
    <property type="match status" value="1"/>
</dbReference>
<feature type="DNA-binding region" description="H-T-H motif" evidence="8">
    <location>
        <begin position="44"/>
        <end position="63"/>
    </location>
</feature>
<dbReference type="PANTHER" id="PTHR47506:SF6">
    <property type="entry name" value="HTH-TYPE TRANSCRIPTIONAL REPRESSOR NEMR"/>
    <property type="match status" value="1"/>
</dbReference>
<evidence type="ECO:0000256" key="3">
    <source>
        <dbReference type="ARBA" id="ARBA00014341"/>
    </source>
</evidence>
<comment type="subunit">
    <text evidence="2">Homodimer.</text>
</comment>
<sequence length="211" mass="25178">MILALVKYSVLQNMGRKSKAEERKQEILEHFYKVMLTEGFENSSIAKIAKSMDVNPSLLIHYFKTKEDMVVGLVDFLLERYEDAFLNMVISKENPQEQFDTVIDILFGHAWMQMSDQHSVFYACYYLSSRHDLIRERFQQMYNRFREVVEELADRWIEAKIVRDFTPSQVAEYLIMLNEGLTYYEGVYRDPEAFMHRCQYLQKMVRKTLTA</sequence>
<name>H6L2I9_SAPGL</name>
<evidence type="ECO:0000256" key="4">
    <source>
        <dbReference type="ARBA" id="ARBA00023015"/>
    </source>
</evidence>
<evidence type="ECO:0000256" key="6">
    <source>
        <dbReference type="ARBA" id="ARBA00023163"/>
    </source>
</evidence>
<evidence type="ECO:0000256" key="2">
    <source>
        <dbReference type="ARBA" id="ARBA00011738"/>
    </source>
</evidence>
<dbReference type="AlphaFoldDB" id="H6L2I9"/>
<keyword evidence="4" id="KW-0805">Transcription regulation</keyword>
<keyword evidence="5 8" id="KW-0238">DNA-binding</keyword>
<evidence type="ECO:0000256" key="8">
    <source>
        <dbReference type="PROSITE-ProRule" id="PRU00335"/>
    </source>
</evidence>
<keyword evidence="6" id="KW-0804">Transcription</keyword>
<dbReference type="HOGENOM" id="CLU_117110_0_0_10"/>
<evidence type="ECO:0000256" key="1">
    <source>
        <dbReference type="ARBA" id="ARBA00002291"/>
    </source>
</evidence>
<dbReference type="GO" id="GO:0003677">
    <property type="term" value="F:DNA binding"/>
    <property type="evidence" value="ECO:0007669"/>
    <property type="project" value="UniProtKB-UniRule"/>
</dbReference>
<dbReference type="Proteomes" id="UP000007519">
    <property type="component" value="Chromosome"/>
</dbReference>
<keyword evidence="11" id="KW-1185">Reference proteome</keyword>
<evidence type="ECO:0000313" key="11">
    <source>
        <dbReference type="Proteomes" id="UP000007519"/>
    </source>
</evidence>
<gene>
    <name evidence="10" type="ordered locus">SGRA_0911</name>
</gene>
<dbReference type="PANTHER" id="PTHR47506">
    <property type="entry name" value="TRANSCRIPTIONAL REGULATORY PROTEIN"/>
    <property type="match status" value="1"/>
</dbReference>
<dbReference type="InterPro" id="IPR041646">
    <property type="entry name" value="IcaR_C"/>
</dbReference>
<dbReference type="InterPro" id="IPR009057">
    <property type="entry name" value="Homeodomain-like_sf"/>
</dbReference>
<dbReference type="SUPFAM" id="SSF46689">
    <property type="entry name" value="Homeodomain-like"/>
    <property type="match status" value="1"/>
</dbReference>
<dbReference type="Gene3D" id="1.10.357.10">
    <property type="entry name" value="Tetracycline Repressor, domain 2"/>
    <property type="match status" value="1"/>
</dbReference>